<reference evidence="1" key="1">
    <citation type="journal article" date="2015" name="Nature">
        <title>Complex archaea that bridge the gap between prokaryotes and eukaryotes.</title>
        <authorList>
            <person name="Spang A."/>
            <person name="Saw J.H."/>
            <person name="Jorgensen S.L."/>
            <person name="Zaremba-Niedzwiedzka K."/>
            <person name="Martijn J."/>
            <person name="Lind A.E."/>
            <person name="van Eijk R."/>
            <person name="Schleper C."/>
            <person name="Guy L."/>
            <person name="Ettema T.J."/>
        </authorList>
    </citation>
    <scope>NUCLEOTIDE SEQUENCE</scope>
</reference>
<comment type="caution">
    <text evidence="1">The sequence shown here is derived from an EMBL/GenBank/DDBJ whole genome shotgun (WGS) entry which is preliminary data.</text>
</comment>
<sequence length="50" mass="5640">FRGLANLRIIITKKITNPAPPNTNKNTAIVFMDVSSNKINSIPYLYDTIF</sequence>
<evidence type="ECO:0000313" key="1">
    <source>
        <dbReference type="EMBL" id="KKL95973.1"/>
    </source>
</evidence>
<name>A0A0F9GB25_9ZZZZ</name>
<organism evidence="1">
    <name type="scientific">marine sediment metagenome</name>
    <dbReference type="NCBI Taxonomy" id="412755"/>
    <lineage>
        <taxon>unclassified sequences</taxon>
        <taxon>metagenomes</taxon>
        <taxon>ecological metagenomes</taxon>
    </lineage>
</organism>
<feature type="non-terminal residue" evidence="1">
    <location>
        <position position="1"/>
    </location>
</feature>
<proteinExistence type="predicted"/>
<protein>
    <submittedName>
        <fullName evidence="1">Uncharacterized protein</fullName>
    </submittedName>
</protein>
<dbReference type="AlphaFoldDB" id="A0A0F9GB25"/>
<gene>
    <name evidence="1" type="ORF">LCGC14_1849160</name>
</gene>
<accession>A0A0F9GB25</accession>
<dbReference type="EMBL" id="LAZR01018551">
    <property type="protein sequence ID" value="KKL95973.1"/>
    <property type="molecule type" value="Genomic_DNA"/>
</dbReference>